<dbReference type="Pfam" id="PF00561">
    <property type="entry name" value="Abhydrolase_1"/>
    <property type="match status" value="1"/>
</dbReference>
<sequence>MELNYKSFGQGDPVIILHGLFGTLDNWQTLARKLGEQFTVYLVDQRNHGRSPHDPEHTYTALAEDLHHFMESHWMFKAHIIGHSMGGKTAMTFAKLYPDMVDKLVVVDIAPKAYAGGHEEIFRALQSVDLPNISARSDADEQLQQRIPEKSIRQFLLKNLSRDKDGGYRWKMNLAALWDHYKDVLQMPLAGHPFEGDTLFIRGEKSNYILDEDQPLLANEFPGSQLKTIPGAGHWVHAQAPGQLLGLLEQFLSQ</sequence>
<comment type="caution">
    <text evidence="3">The sequence shown here is derived from an EMBL/GenBank/DDBJ whole genome shotgun (WGS) entry which is preliminary data.</text>
</comment>
<protein>
    <submittedName>
        <fullName evidence="3">Alpha/beta fold hydrolase</fullName>
    </submittedName>
</protein>
<organism evidence="3 4">
    <name type="scientific">Phaeodactylibacter luteus</name>
    <dbReference type="NCBI Taxonomy" id="1564516"/>
    <lineage>
        <taxon>Bacteria</taxon>
        <taxon>Pseudomonadati</taxon>
        <taxon>Bacteroidota</taxon>
        <taxon>Saprospiria</taxon>
        <taxon>Saprospirales</taxon>
        <taxon>Haliscomenobacteraceae</taxon>
        <taxon>Phaeodactylibacter</taxon>
    </lineage>
</organism>
<dbReference type="InterPro" id="IPR000073">
    <property type="entry name" value="AB_hydrolase_1"/>
</dbReference>
<dbReference type="InterPro" id="IPR029058">
    <property type="entry name" value="AB_hydrolase_fold"/>
</dbReference>
<dbReference type="EMBL" id="VOOR01000028">
    <property type="protein sequence ID" value="TXB62555.1"/>
    <property type="molecule type" value="Genomic_DNA"/>
</dbReference>
<evidence type="ECO:0000313" key="3">
    <source>
        <dbReference type="EMBL" id="TXB62555.1"/>
    </source>
</evidence>
<keyword evidence="1 3" id="KW-0378">Hydrolase</keyword>
<evidence type="ECO:0000256" key="1">
    <source>
        <dbReference type="ARBA" id="ARBA00022801"/>
    </source>
</evidence>
<dbReference type="OrthoDB" id="9808398at2"/>
<accession>A0A5C6RKT7</accession>
<evidence type="ECO:0000313" key="4">
    <source>
        <dbReference type="Proteomes" id="UP000321580"/>
    </source>
</evidence>
<keyword evidence="4" id="KW-1185">Reference proteome</keyword>
<dbReference type="PANTHER" id="PTHR46118">
    <property type="entry name" value="PROTEIN ABHD11"/>
    <property type="match status" value="1"/>
</dbReference>
<dbReference type="PANTHER" id="PTHR46118:SF4">
    <property type="entry name" value="PROTEIN ABHD11"/>
    <property type="match status" value="1"/>
</dbReference>
<dbReference type="Gene3D" id="3.40.50.1820">
    <property type="entry name" value="alpha/beta hydrolase"/>
    <property type="match status" value="1"/>
</dbReference>
<name>A0A5C6RKT7_9BACT</name>
<dbReference type="PRINTS" id="PR00111">
    <property type="entry name" value="ABHYDROLASE"/>
</dbReference>
<dbReference type="Proteomes" id="UP000321580">
    <property type="component" value="Unassembled WGS sequence"/>
</dbReference>
<proteinExistence type="predicted"/>
<reference evidence="3 4" key="1">
    <citation type="submission" date="2019-08" db="EMBL/GenBank/DDBJ databases">
        <title>Genome of Phaeodactylibacter luteus.</title>
        <authorList>
            <person name="Bowman J.P."/>
        </authorList>
    </citation>
    <scope>NUCLEOTIDE SEQUENCE [LARGE SCALE GENOMIC DNA]</scope>
    <source>
        <strain evidence="3 4">KCTC 42180</strain>
    </source>
</reference>
<dbReference type="SUPFAM" id="SSF53474">
    <property type="entry name" value="alpha/beta-Hydrolases"/>
    <property type="match status" value="1"/>
</dbReference>
<feature type="domain" description="AB hydrolase-1" evidence="2">
    <location>
        <begin position="13"/>
        <end position="240"/>
    </location>
</feature>
<gene>
    <name evidence="3" type="ORF">FRY97_13540</name>
</gene>
<dbReference type="GO" id="GO:0016787">
    <property type="term" value="F:hydrolase activity"/>
    <property type="evidence" value="ECO:0007669"/>
    <property type="project" value="UniProtKB-KW"/>
</dbReference>
<dbReference type="AlphaFoldDB" id="A0A5C6RKT7"/>
<evidence type="ECO:0000259" key="2">
    <source>
        <dbReference type="Pfam" id="PF00561"/>
    </source>
</evidence>